<dbReference type="AlphaFoldDB" id="A0A077EAK8"/>
<feature type="signal peptide" evidence="1">
    <location>
        <begin position="1"/>
        <end position="20"/>
    </location>
</feature>
<dbReference type="HOGENOM" id="CLU_1141181_0_0_10"/>
<evidence type="ECO:0000313" key="3">
    <source>
        <dbReference type="Proteomes" id="UP000028933"/>
    </source>
</evidence>
<gene>
    <name evidence="2" type="ORF">BD94_0742</name>
</gene>
<protein>
    <recommendedName>
        <fullName evidence="4">Lipoprotein</fullName>
    </recommendedName>
</protein>
<dbReference type="EMBL" id="CP007547">
    <property type="protein sequence ID" value="AIL44517.1"/>
    <property type="molecule type" value="Genomic_DNA"/>
</dbReference>
<dbReference type="eggNOG" id="ENOG5032AGJ">
    <property type="taxonomic scope" value="Bacteria"/>
</dbReference>
<dbReference type="RefSeq" id="WP_024564884.1">
    <property type="nucleotide sequence ID" value="NZ_CP007547.1"/>
</dbReference>
<evidence type="ECO:0000256" key="1">
    <source>
        <dbReference type="SAM" id="SignalP"/>
    </source>
</evidence>
<evidence type="ECO:0000313" key="2">
    <source>
        <dbReference type="EMBL" id="AIL44517.1"/>
    </source>
</evidence>
<evidence type="ECO:0008006" key="4">
    <source>
        <dbReference type="Google" id="ProtNLM"/>
    </source>
</evidence>
<feature type="chain" id="PRO_5001717555" description="Lipoprotein" evidence="1">
    <location>
        <begin position="21"/>
        <end position="243"/>
    </location>
</feature>
<name>A0A077EAK8_9FLAO</name>
<sequence length="243" mass="27683">MKKIFIITTALFLLSSCSKAPEYGKNVLDLNNFDFKLNLDEFFKDENVFRGKTDYSISSEEQSIKNSSVQQDYIQYSTVSMSKKRPLASFANVKFESLGLCSDENDEKVLLVSAQTDYATPTDIIKIIDQLNKDFGEAEIKDIGGNGDELILRWAKGDKISIFSVRIPFTLESASNENSAHDYYSHSDEDKKKEKFNNSLYQQLKDKIKEEKEVKCTLFFSKADFDKALDQASSYSGDLTSYR</sequence>
<dbReference type="PROSITE" id="PS51257">
    <property type="entry name" value="PROKAR_LIPOPROTEIN"/>
    <property type="match status" value="1"/>
</dbReference>
<reference evidence="2" key="1">
    <citation type="journal article" date="2013" name="Lancet">
        <title>First case of E anophelis outbreak in an intensive-care unit.</title>
        <authorList>
            <person name="Teo J."/>
            <person name="Tan S.Y."/>
            <person name="Tay M."/>
            <person name="Ding Y."/>
            <person name="Kjelleberg S."/>
            <person name="Givskov M."/>
            <person name="Lin R.T."/>
            <person name="Yang L."/>
        </authorList>
    </citation>
    <scope>NUCLEOTIDE SEQUENCE [LARGE SCALE GENOMIC DNA]</scope>
    <source>
        <strain evidence="2">NUHP1</strain>
    </source>
</reference>
<organism evidence="2 3">
    <name type="scientific">Elizabethkingia anophelis NUHP1</name>
    <dbReference type="NCBI Taxonomy" id="1338011"/>
    <lineage>
        <taxon>Bacteria</taxon>
        <taxon>Pseudomonadati</taxon>
        <taxon>Bacteroidota</taxon>
        <taxon>Flavobacteriia</taxon>
        <taxon>Flavobacteriales</taxon>
        <taxon>Weeksellaceae</taxon>
        <taxon>Elizabethkingia</taxon>
    </lineage>
</organism>
<dbReference type="Proteomes" id="UP000028933">
    <property type="component" value="Chromosome"/>
</dbReference>
<reference evidence="2" key="2">
    <citation type="journal article" date="2015" name="Genome Biol. Evol.">
        <title>Complete Genome Sequence and Transcriptomic Analysis of the Novel Pathogen Elizabethkingia anophelis in Response to Oxidative Stress.</title>
        <authorList>
            <person name="Li Y."/>
            <person name="Liu Y."/>
            <person name="Chew S.C."/>
            <person name="Tay M."/>
            <person name="Salido M.M."/>
            <person name="Teo J."/>
            <person name="Lauro F.M."/>
            <person name="Givskov M."/>
            <person name="Yang L."/>
        </authorList>
    </citation>
    <scope>NUCLEOTIDE SEQUENCE</scope>
    <source>
        <strain evidence="2">NUHP1</strain>
    </source>
</reference>
<proteinExistence type="predicted"/>
<keyword evidence="1" id="KW-0732">Signal</keyword>
<dbReference type="KEGG" id="eao:BD94_0742"/>
<dbReference type="STRING" id="1338011.BD94_0742"/>
<accession>A0A077EAK8</accession>